<sequence>MAGTDSQIVQVPRNFKLLEELETGQKGGTDGTISWGLESDDDISLTYWNATIIGPPRTPYENRIYNLKLECGPHYPNKPPIIKFVTKIKLHCVSDAGLVDGKKLETLRNWTPTSSIYKVLQDVRRSMTLKDNMKLSQPSEGSLFL</sequence>
<evidence type="ECO:0000259" key="2">
    <source>
        <dbReference type="PROSITE" id="PS50127"/>
    </source>
</evidence>
<dbReference type="SUPFAM" id="SSF54495">
    <property type="entry name" value="UBC-like"/>
    <property type="match status" value="1"/>
</dbReference>
<dbReference type="CDD" id="cd23807">
    <property type="entry name" value="UEV_UBE2V"/>
    <property type="match status" value="1"/>
</dbReference>
<organism evidence="3 4">
    <name type="scientific">Sinanodonta woodiana</name>
    <name type="common">Chinese pond mussel</name>
    <name type="synonym">Anodonta woodiana</name>
    <dbReference type="NCBI Taxonomy" id="1069815"/>
    <lineage>
        <taxon>Eukaryota</taxon>
        <taxon>Metazoa</taxon>
        <taxon>Spiralia</taxon>
        <taxon>Lophotrochozoa</taxon>
        <taxon>Mollusca</taxon>
        <taxon>Bivalvia</taxon>
        <taxon>Autobranchia</taxon>
        <taxon>Heteroconchia</taxon>
        <taxon>Palaeoheterodonta</taxon>
        <taxon>Unionida</taxon>
        <taxon>Unionoidea</taxon>
        <taxon>Unionidae</taxon>
        <taxon>Unioninae</taxon>
        <taxon>Sinanodonta</taxon>
    </lineage>
</organism>
<dbReference type="SMART" id="SM00212">
    <property type="entry name" value="UBCc"/>
    <property type="match status" value="1"/>
</dbReference>
<dbReference type="AlphaFoldDB" id="A0ABD3VIE3"/>
<name>A0ABD3VIE3_SINWO</name>
<reference evidence="3 4" key="1">
    <citation type="submission" date="2024-11" db="EMBL/GenBank/DDBJ databases">
        <title>Chromosome-level genome assembly of the freshwater bivalve Anodonta woodiana.</title>
        <authorList>
            <person name="Chen X."/>
        </authorList>
    </citation>
    <scope>NUCLEOTIDE SEQUENCE [LARGE SCALE GENOMIC DNA]</scope>
    <source>
        <strain evidence="3">MN2024</strain>
        <tissue evidence="3">Gills</tissue>
    </source>
</reference>
<protein>
    <recommendedName>
        <fullName evidence="2">UBC core domain-containing protein</fullName>
    </recommendedName>
</protein>
<dbReference type="FunFam" id="3.10.110.10:FF:000026">
    <property type="entry name" value="Ubiquitin-conjugating enzyme E2 variant"/>
    <property type="match status" value="1"/>
</dbReference>
<gene>
    <name evidence="3" type="ORF">ACJMK2_010447</name>
</gene>
<dbReference type="PROSITE" id="PS50127">
    <property type="entry name" value="UBC_2"/>
    <property type="match status" value="1"/>
</dbReference>
<comment type="caution">
    <text evidence="3">The sequence shown here is derived from an EMBL/GenBank/DDBJ whole genome shotgun (WGS) entry which is preliminary data.</text>
</comment>
<dbReference type="EMBL" id="JBJQND010000012">
    <property type="protein sequence ID" value="KAL3860308.1"/>
    <property type="molecule type" value="Genomic_DNA"/>
</dbReference>
<dbReference type="Pfam" id="PF00179">
    <property type="entry name" value="UQ_con"/>
    <property type="match status" value="1"/>
</dbReference>
<evidence type="ECO:0000313" key="3">
    <source>
        <dbReference type="EMBL" id="KAL3860308.1"/>
    </source>
</evidence>
<keyword evidence="1" id="KW-0833">Ubl conjugation pathway</keyword>
<evidence type="ECO:0000256" key="1">
    <source>
        <dbReference type="ARBA" id="ARBA00022786"/>
    </source>
</evidence>
<proteinExistence type="predicted"/>
<dbReference type="Proteomes" id="UP001634394">
    <property type="component" value="Unassembled WGS sequence"/>
</dbReference>
<dbReference type="InterPro" id="IPR000608">
    <property type="entry name" value="UBC"/>
</dbReference>
<keyword evidence="4" id="KW-1185">Reference proteome</keyword>
<dbReference type="Gene3D" id="3.10.110.10">
    <property type="entry name" value="Ubiquitin Conjugating Enzyme"/>
    <property type="match status" value="1"/>
</dbReference>
<dbReference type="PANTHER" id="PTHR24068">
    <property type="entry name" value="UBIQUITIN-CONJUGATING ENZYME E2"/>
    <property type="match status" value="1"/>
</dbReference>
<feature type="domain" description="UBC core" evidence="2">
    <location>
        <begin position="12"/>
        <end position="145"/>
    </location>
</feature>
<evidence type="ECO:0000313" key="4">
    <source>
        <dbReference type="Proteomes" id="UP001634394"/>
    </source>
</evidence>
<accession>A0ABD3VIE3</accession>
<dbReference type="InterPro" id="IPR016135">
    <property type="entry name" value="UBQ-conjugating_enzyme/RWD"/>
</dbReference>